<dbReference type="Proteomes" id="UP000677913">
    <property type="component" value="Unassembled WGS sequence"/>
</dbReference>
<dbReference type="AlphaFoldDB" id="A0A8J7WMN8"/>
<proteinExistence type="predicted"/>
<name>A0A8J7WMN8_9ACTN</name>
<dbReference type="EMBL" id="JAGSXH010000073">
    <property type="protein sequence ID" value="MBS2965176.1"/>
    <property type="molecule type" value="Genomic_DNA"/>
</dbReference>
<sequence length="138" mass="15020">MFSALKHVRTPCSFDRGVIRTLLVVAAHLVRTCRQFGEGDRRDSHLVRQFAGIDPCPENHDVGVEQSASSVLSGHTGHLGGGWPPAYREVARSATGCCKLGRGSVVMFETGLTPVGRNVGRRSRITESRIVWSMAFVS</sequence>
<accession>A0A8J7WMN8</accession>
<evidence type="ECO:0000313" key="1">
    <source>
        <dbReference type="EMBL" id="MBS2965176.1"/>
    </source>
</evidence>
<evidence type="ECO:0000313" key="2">
    <source>
        <dbReference type="Proteomes" id="UP000677913"/>
    </source>
</evidence>
<gene>
    <name evidence="1" type="ORF">KGA66_19150</name>
</gene>
<reference evidence="1" key="1">
    <citation type="submission" date="2021-04" db="EMBL/GenBank/DDBJ databases">
        <title>Genome based classification of Actinospica acidithermotolerans sp. nov., an actinobacterium isolated from an Indonesian hot spring.</title>
        <authorList>
            <person name="Kusuma A.B."/>
            <person name="Putra K.E."/>
            <person name="Nafisah S."/>
            <person name="Loh J."/>
            <person name="Nouioui I."/>
            <person name="Goodfellow M."/>
        </authorList>
    </citation>
    <scope>NUCLEOTIDE SEQUENCE</scope>
    <source>
        <strain evidence="1">DSM 45618</strain>
    </source>
</reference>
<comment type="caution">
    <text evidence="1">The sequence shown here is derived from an EMBL/GenBank/DDBJ whole genome shotgun (WGS) entry which is preliminary data.</text>
</comment>
<protein>
    <submittedName>
        <fullName evidence="1">Uncharacterized protein</fullName>
    </submittedName>
</protein>
<keyword evidence="2" id="KW-1185">Reference proteome</keyword>
<organism evidence="1 2">
    <name type="scientific">Actinocrinis puniceicyclus</name>
    <dbReference type="NCBI Taxonomy" id="977794"/>
    <lineage>
        <taxon>Bacteria</taxon>
        <taxon>Bacillati</taxon>
        <taxon>Actinomycetota</taxon>
        <taxon>Actinomycetes</taxon>
        <taxon>Catenulisporales</taxon>
        <taxon>Actinospicaceae</taxon>
        <taxon>Actinocrinis</taxon>
    </lineage>
</organism>